<gene>
    <name evidence="3" type="ORF">SAMN05660859_2142</name>
</gene>
<accession>A0A1G4SDV7</accession>
<feature type="signal peptide" evidence="2">
    <location>
        <begin position="1"/>
        <end position="25"/>
    </location>
</feature>
<protein>
    <submittedName>
        <fullName evidence="3">ABC-type Fe3+ transport system, substrate-binding protein</fullName>
    </submittedName>
</protein>
<keyword evidence="4" id="KW-1185">Reference proteome</keyword>
<dbReference type="GO" id="GO:0030288">
    <property type="term" value="C:outer membrane-bounded periplasmic space"/>
    <property type="evidence" value="ECO:0007669"/>
    <property type="project" value="TreeGrafter"/>
</dbReference>
<dbReference type="RefSeq" id="WP_091439115.1">
    <property type="nucleotide sequence ID" value="NZ_FMTP01000003.1"/>
</dbReference>
<dbReference type="Gene3D" id="3.40.190.10">
    <property type="entry name" value="Periplasmic binding protein-like II"/>
    <property type="match status" value="2"/>
</dbReference>
<evidence type="ECO:0000313" key="3">
    <source>
        <dbReference type="EMBL" id="SCW67384.1"/>
    </source>
</evidence>
<name>A0A1G4SDV7_9HYPH</name>
<proteinExistence type="predicted"/>
<feature type="chain" id="PRO_5011791975" evidence="2">
    <location>
        <begin position="26"/>
        <end position="457"/>
    </location>
</feature>
<sequence>MKHRICALALIGLCLLIAQAMPAAARPLRIVTSFPPSMIELYRKAFQQARPDIEVEFVQRKTTAAVALITGGERLEADLFWASAPDAFELLKLEGRLAPLAPRDTGTPPIVAGYPVNDPSGMYLGFALSGYGVVWNEAYLARHGLSVPQRWRDLTAPVYHGHVGISSPSRSGTTHLMVEALLQSEGWETGWAVWRQVGGNLATVTARSFGVAAGVSRGRFGVGITIDFLAQPTELDAGPVRFSFPEQKVFTPASIALLKDAVNGEAANAFVDFLLSVPGQLLLLDPKIDRQPIRPEFYADGATDGPNPFALGDEAATWSFDAGRSAQRYELINILFDEIITFPLSDAAEIWRTIYEVEAALLAAPDTDAAREVTRARALLAQMPFGETEAARLASEVKLVRVPRGLPASAEQTALTARIQAWTAQNLGEARAAAEAGRRHLVDRGRLPALRSGKAAP</sequence>
<dbReference type="EMBL" id="FMTP01000003">
    <property type="protein sequence ID" value="SCW67384.1"/>
    <property type="molecule type" value="Genomic_DNA"/>
</dbReference>
<keyword evidence="1 2" id="KW-0732">Signal</keyword>
<evidence type="ECO:0000256" key="2">
    <source>
        <dbReference type="SAM" id="SignalP"/>
    </source>
</evidence>
<organism evidence="3 4">
    <name type="scientific">Ancylobacter rudongensis</name>
    <dbReference type="NCBI Taxonomy" id="177413"/>
    <lineage>
        <taxon>Bacteria</taxon>
        <taxon>Pseudomonadati</taxon>
        <taxon>Pseudomonadota</taxon>
        <taxon>Alphaproteobacteria</taxon>
        <taxon>Hyphomicrobiales</taxon>
        <taxon>Xanthobacteraceae</taxon>
        <taxon>Ancylobacter</taxon>
    </lineage>
</organism>
<evidence type="ECO:0000256" key="1">
    <source>
        <dbReference type="ARBA" id="ARBA00022729"/>
    </source>
</evidence>
<dbReference type="Proteomes" id="UP000198889">
    <property type="component" value="Unassembled WGS sequence"/>
</dbReference>
<dbReference type="STRING" id="177413.SAMN05660859_2142"/>
<dbReference type="PANTHER" id="PTHR30006">
    <property type="entry name" value="THIAMINE-BINDING PERIPLASMIC PROTEIN-RELATED"/>
    <property type="match status" value="1"/>
</dbReference>
<dbReference type="PANTHER" id="PTHR30006:SF25">
    <property type="entry name" value="PHOSPHOGLYCERATE TRANSPORT REGULATORY PROTEIN PGTC"/>
    <property type="match status" value="1"/>
</dbReference>
<reference evidence="4" key="1">
    <citation type="submission" date="2016-10" db="EMBL/GenBank/DDBJ databases">
        <authorList>
            <person name="Varghese N."/>
            <person name="Submissions S."/>
        </authorList>
    </citation>
    <scope>NUCLEOTIDE SEQUENCE [LARGE SCALE GENOMIC DNA]</scope>
    <source>
        <strain evidence="4">CGMCC 1.1761</strain>
    </source>
</reference>
<evidence type="ECO:0000313" key="4">
    <source>
        <dbReference type="Proteomes" id="UP000198889"/>
    </source>
</evidence>
<dbReference type="SUPFAM" id="SSF53850">
    <property type="entry name" value="Periplasmic binding protein-like II"/>
    <property type="match status" value="1"/>
</dbReference>
<dbReference type="AlphaFoldDB" id="A0A1G4SDV7"/>
<dbReference type="Pfam" id="PF13343">
    <property type="entry name" value="SBP_bac_6"/>
    <property type="match status" value="1"/>
</dbReference>